<dbReference type="RefSeq" id="WP_038995368.1">
    <property type="nucleotide sequence ID" value="NZ_OZ024668.1"/>
</dbReference>
<dbReference type="Gene3D" id="1.10.1530.10">
    <property type="match status" value="1"/>
</dbReference>
<dbReference type="AlphaFoldDB" id="A0A5E6PIA2"/>
<dbReference type="InterPro" id="IPR043144">
    <property type="entry name" value="Mal/L-sulf/L-lact_DH-like_ah"/>
</dbReference>
<sequence>MSVASRVDVQTLTAFVEQLFESAGADTEVAQVVTRAGVLEQVSDRGVSTLFDGHYLLGPCRTRC</sequence>
<reference evidence="1 3" key="2">
    <citation type="submission" date="2024-03" db="EMBL/GenBank/DDBJ databases">
        <authorList>
            <person name="Alaster D. Moffat"/>
            <person name="Govind Chandra"/>
            <person name="Andrew W. Truman"/>
        </authorList>
    </citation>
    <scope>NUCLEOTIDE SEQUENCE [LARGE SCALE GENOMIC DNA]</scope>
    <source>
        <strain evidence="1">PS652</strain>
    </source>
</reference>
<reference evidence="2" key="1">
    <citation type="submission" date="2019-09" db="EMBL/GenBank/DDBJ databases">
        <authorList>
            <person name="Chandra G."/>
            <person name="Truman W A."/>
        </authorList>
    </citation>
    <scope>NUCLEOTIDE SEQUENCE [LARGE SCALE GENOMIC DNA]</scope>
    <source>
        <strain evidence="2">PS652</strain>
    </source>
</reference>
<dbReference type="EMBL" id="CABVHG010000002">
    <property type="protein sequence ID" value="VVM42807.1"/>
    <property type="molecule type" value="Genomic_DNA"/>
</dbReference>
<dbReference type="Proteomes" id="UP000326595">
    <property type="component" value="Chromosome"/>
</dbReference>
<evidence type="ECO:0000313" key="2">
    <source>
        <dbReference type="EMBL" id="VVM42807.1"/>
    </source>
</evidence>
<proteinExistence type="predicted"/>
<accession>A0A5E6PIA2</accession>
<dbReference type="EMBL" id="OZ024668">
    <property type="protein sequence ID" value="CAK9889416.1"/>
    <property type="molecule type" value="Genomic_DNA"/>
</dbReference>
<evidence type="ECO:0000313" key="3">
    <source>
        <dbReference type="Proteomes" id="UP000326595"/>
    </source>
</evidence>
<protein>
    <submittedName>
        <fullName evidence="2">Uncharacterized protein</fullName>
    </submittedName>
</protein>
<name>A0A5E6PIA2_PSEFL</name>
<organism evidence="2">
    <name type="scientific">Pseudomonas fluorescens</name>
    <dbReference type="NCBI Taxonomy" id="294"/>
    <lineage>
        <taxon>Bacteria</taxon>
        <taxon>Pseudomonadati</taxon>
        <taxon>Pseudomonadota</taxon>
        <taxon>Gammaproteobacteria</taxon>
        <taxon>Pseudomonadales</taxon>
        <taxon>Pseudomonadaceae</taxon>
        <taxon>Pseudomonas</taxon>
    </lineage>
</organism>
<gene>
    <name evidence="2" type="ORF">PS652_00355</name>
    <name evidence="1" type="ORF">PS652_02245</name>
</gene>
<evidence type="ECO:0000313" key="1">
    <source>
        <dbReference type="EMBL" id="CAK9889416.1"/>
    </source>
</evidence>